<dbReference type="EC" id="3.1.2.6" evidence="7"/>
<comment type="function">
    <text evidence="7">Thiolesterase that catalyzes the hydrolysis of S-D-lactoyl-glutathione to form glutathione and D-lactic acid.</text>
</comment>
<protein>
    <recommendedName>
        <fullName evidence="7">Hydroxyacylglutathione hydrolase</fullName>
        <ecNumber evidence="7">3.1.2.6</ecNumber>
    </recommendedName>
    <alternativeName>
        <fullName evidence="7">Glyoxalase II</fullName>
        <shortName evidence="7">Glx II</shortName>
    </alternativeName>
</protein>
<comment type="pathway">
    <text evidence="2 7">Secondary metabolite metabolism; methylglyoxal degradation; (R)-lactate from methylglyoxal: step 2/2.</text>
</comment>
<dbReference type="SUPFAM" id="SSF56281">
    <property type="entry name" value="Metallo-hydrolase/oxidoreductase"/>
    <property type="match status" value="1"/>
</dbReference>
<dbReference type="InterPro" id="IPR035680">
    <property type="entry name" value="Clx_II_MBL"/>
</dbReference>
<evidence type="ECO:0000256" key="6">
    <source>
        <dbReference type="ARBA" id="ARBA00022833"/>
    </source>
</evidence>
<dbReference type="InterPro" id="IPR001279">
    <property type="entry name" value="Metallo-B-lactamas"/>
</dbReference>
<proteinExistence type="inferred from homology"/>
<dbReference type="PANTHER" id="PTHR43705">
    <property type="entry name" value="HYDROXYACYLGLUTATHIONE HYDROLASE"/>
    <property type="match status" value="1"/>
</dbReference>
<keyword evidence="4 7" id="KW-0479">Metal-binding</keyword>
<feature type="binding site" evidence="7">
    <location>
        <position position="202"/>
    </location>
    <ligand>
        <name>Zn(2+)</name>
        <dbReference type="ChEBI" id="CHEBI:29105"/>
        <label>1</label>
    </ligand>
</feature>
<feature type="binding site" evidence="7">
    <location>
        <position position="202"/>
    </location>
    <ligand>
        <name>Zn(2+)</name>
        <dbReference type="ChEBI" id="CHEBI:29105"/>
        <label>2</label>
    </ligand>
</feature>
<feature type="binding site" evidence="7">
    <location>
        <position position="129"/>
    </location>
    <ligand>
        <name>Zn(2+)</name>
        <dbReference type="ChEBI" id="CHEBI:29105"/>
        <label>2</label>
    </ligand>
</feature>
<comment type="caution">
    <text evidence="9">The sequence shown here is derived from an EMBL/GenBank/DDBJ whole genome shotgun (WGS) entry which is preliminary data.</text>
</comment>
<dbReference type="GO" id="GO:0019243">
    <property type="term" value="P:methylglyoxal catabolic process to D-lactate via S-lactoyl-glutathione"/>
    <property type="evidence" value="ECO:0007669"/>
    <property type="project" value="UniProtKB-UniRule"/>
</dbReference>
<dbReference type="GO" id="GO:0046872">
    <property type="term" value="F:metal ion binding"/>
    <property type="evidence" value="ECO:0007669"/>
    <property type="project" value="UniProtKB-KW"/>
</dbReference>
<evidence type="ECO:0000256" key="7">
    <source>
        <dbReference type="HAMAP-Rule" id="MF_01374"/>
    </source>
</evidence>
<keyword evidence="5 7" id="KW-0378">Hydrolase</keyword>
<dbReference type="CDD" id="cd07723">
    <property type="entry name" value="hydroxyacylglutathione_hydrolase_MBL-fold"/>
    <property type="match status" value="1"/>
</dbReference>
<name>Q1YGB4_AURMS</name>
<dbReference type="SMART" id="SM00849">
    <property type="entry name" value="Lactamase_B"/>
    <property type="match status" value="1"/>
</dbReference>
<dbReference type="PANTHER" id="PTHR43705:SF1">
    <property type="entry name" value="HYDROXYACYLGLUTATHIONE HYDROLASE GLOB"/>
    <property type="match status" value="1"/>
</dbReference>
<feature type="binding site" evidence="7">
    <location>
        <position position="125"/>
    </location>
    <ligand>
        <name>Zn(2+)</name>
        <dbReference type="ChEBI" id="CHEBI:29105"/>
        <label>1</label>
    </ligand>
</feature>
<feature type="domain" description="Metallo-beta-lactamase" evidence="8">
    <location>
        <begin position="82"/>
        <end position="240"/>
    </location>
</feature>
<evidence type="ECO:0000313" key="10">
    <source>
        <dbReference type="Proteomes" id="UP000000321"/>
    </source>
</evidence>
<evidence type="ECO:0000256" key="3">
    <source>
        <dbReference type="ARBA" id="ARBA00006759"/>
    </source>
</evidence>
<keyword evidence="6 7" id="KW-0862">Zinc</keyword>
<dbReference type="UniPathway" id="UPA00619">
    <property type="reaction ID" value="UER00676"/>
</dbReference>
<dbReference type="EMBL" id="AAPJ01000005">
    <property type="protein sequence ID" value="EAS49311.1"/>
    <property type="molecule type" value="Genomic_DNA"/>
</dbReference>
<evidence type="ECO:0000256" key="4">
    <source>
        <dbReference type="ARBA" id="ARBA00022723"/>
    </source>
</evidence>
<dbReference type="InterPro" id="IPR032282">
    <property type="entry name" value="HAGH_C"/>
</dbReference>
<evidence type="ECO:0000256" key="2">
    <source>
        <dbReference type="ARBA" id="ARBA00004963"/>
    </source>
</evidence>
<accession>Q1YGB4</accession>
<feature type="binding site" evidence="7">
    <location>
        <position position="127"/>
    </location>
    <ligand>
        <name>Zn(2+)</name>
        <dbReference type="ChEBI" id="CHEBI:29105"/>
        <label>1</label>
    </ligand>
</feature>
<dbReference type="InterPro" id="IPR017782">
    <property type="entry name" value="Hydroxyacylglutathione_Hdrlase"/>
</dbReference>
<comment type="subunit">
    <text evidence="7">Monomer.</text>
</comment>
<comment type="cofactor">
    <cofactor evidence="7">
        <name>Zn(2+)</name>
        <dbReference type="ChEBI" id="CHEBI:29105"/>
    </cofactor>
    <text evidence="7">Binds 2 Zn(2+) ions per subunit.</text>
</comment>
<evidence type="ECO:0000256" key="5">
    <source>
        <dbReference type="ARBA" id="ARBA00022801"/>
    </source>
</evidence>
<dbReference type="Pfam" id="PF00753">
    <property type="entry name" value="Lactamase_B"/>
    <property type="match status" value="1"/>
</dbReference>
<comment type="catalytic activity">
    <reaction evidence="1 7">
        <text>an S-(2-hydroxyacyl)glutathione + H2O = a 2-hydroxy carboxylate + glutathione + H(+)</text>
        <dbReference type="Rhea" id="RHEA:21864"/>
        <dbReference type="ChEBI" id="CHEBI:15377"/>
        <dbReference type="ChEBI" id="CHEBI:15378"/>
        <dbReference type="ChEBI" id="CHEBI:57925"/>
        <dbReference type="ChEBI" id="CHEBI:58896"/>
        <dbReference type="ChEBI" id="CHEBI:71261"/>
        <dbReference type="EC" id="3.1.2.6"/>
    </reaction>
</comment>
<dbReference type="HOGENOM" id="CLU_030571_4_2_5"/>
<dbReference type="Gene3D" id="3.60.15.10">
    <property type="entry name" value="Ribonuclease Z/Hydroxyacylglutathione hydrolase-like"/>
    <property type="match status" value="1"/>
</dbReference>
<dbReference type="Pfam" id="PF16123">
    <property type="entry name" value="HAGH_C"/>
    <property type="match status" value="1"/>
</dbReference>
<dbReference type="InterPro" id="IPR036866">
    <property type="entry name" value="RibonucZ/Hydroxyglut_hydro"/>
</dbReference>
<dbReference type="Proteomes" id="UP000000321">
    <property type="component" value="Unassembled WGS sequence"/>
</dbReference>
<dbReference type="InterPro" id="IPR050110">
    <property type="entry name" value="Glyoxalase_II_hydrolase"/>
</dbReference>
<feature type="binding site" evidence="7">
    <location>
        <position position="240"/>
    </location>
    <ligand>
        <name>Zn(2+)</name>
        <dbReference type="ChEBI" id="CHEBI:29105"/>
        <label>2</label>
    </ligand>
</feature>
<dbReference type="HAMAP" id="MF_01374">
    <property type="entry name" value="Glyoxalase_2"/>
    <property type="match status" value="1"/>
</dbReference>
<dbReference type="GO" id="GO:0004416">
    <property type="term" value="F:hydroxyacylglutathione hydrolase activity"/>
    <property type="evidence" value="ECO:0007669"/>
    <property type="project" value="UniProtKB-UniRule"/>
</dbReference>
<comment type="similarity">
    <text evidence="3 7">Belongs to the metallo-beta-lactamase superfamily. Glyoxalase II family.</text>
</comment>
<dbReference type="BioCyc" id="AURANTIMONAS:SI859A1_02912-MONOMER"/>
<reference evidence="9 10" key="1">
    <citation type="journal article" date="2008" name="Appl. Environ. Microbiol.">
        <title>Genomic insights into Mn(II) oxidation by the marine alphaproteobacterium Aurantimonas sp. strain SI85-9A1.</title>
        <authorList>
            <person name="Dick G.J."/>
            <person name="Podell S."/>
            <person name="Johnson H.A."/>
            <person name="Rivera-Espinoza Y."/>
            <person name="Bernier-Latmani R."/>
            <person name="McCarthy J.K."/>
            <person name="Torpey J.W."/>
            <person name="Clement B.G."/>
            <person name="Gaasterland T."/>
            <person name="Tebo B.M."/>
        </authorList>
    </citation>
    <scope>NUCLEOTIDE SEQUENCE [LARGE SCALE GENOMIC DNA]</scope>
    <source>
        <strain evidence="9 10">SI85-9A1</strain>
    </source>
</reference>
<evidence type="ECO:0000256" key="1">
    <source>
        <dbReference type="ARBA" id="ARBA00001623"/>
    </source>
</evidence>
<feature type="binding site" evidence="7">
    <location>
        <position position="130"/>
    </location>
    <ligand>
        <name>Zn(2+)</name>
        <dbReference type="ChEBI" id="CHEBI:29105"/>
        <label>2</label>
    </ligand>
</feature>
<evidence type="ECO:0000313" key="9">
    <source>
        <dbReference type="EMBL" id="EAS49311.1"/>
    </source>
</evidence>
<organism evidence="9 10">
    <name type="scientific">Aurantimonas manganoxydans (strain ATCC BAA-1229 / DSM 21871 / SI85-9A1)</name>
    <dbReference type="NCBI Taxonomy" id="287752"/>
    <lineage>
        <taxon>Bacteria</taxon>
        <taxon>Pseudomonadati</taxon>
        <taxon>Pseudomonadota</taxon>
        <taxon>Alphaproteobacteria</taxon>
        <taxon>Hyphomicrobiales</taxon>
        <taxon>Aurantimonadaceae</taxon>
        <taxon>Aurantimonas</taxon>
    </lineage>
</organism>
<keyword evidence="10" id="KW-1185">Reference proteome</keyword>
<dbReference type="NCBIfam" id="TIGR03413">
    <property type="entry name" value="GSH_gloB"/>
    <property type="match status" value="1"/>
</dbReference>
<sequence>MSALVVSVCSPVRRRSRQRSRDPYIERLQAGSKLPSRDRRGGERRWRLTSRHAALTRRAASIRGGRVLMASIEIRQFGCRSDNFGVLVHDKDTGTTIAIDAPEEQPILDALEATGWTLTHILTTHHHGDHVEANEALKARFQVEIIGPAKERDRIPGIDRTASGGDTLDVGGIRVEAIDTPGHTLGEVSYYMPDAKALFAADALFSLGCGRLFEGDAAMMWDSLQRLRALPDDTMLYCGHEYTATNARCAIDIDPQNLALQERVKEVEHLRVEGKPTLPVSLGREKKTNPFLRADDPELKAAMGMEDAQPAEVFAAIRKKRDGY</sequence>
<evidence type="ECO:0000259" key="8">
    <source>
        <dbReference type="SMART" id="SM00849"/>
    </source>
</evidence>
<feature type="binding site" evidence="7">
    <location>
        <position position="183"/>
    </location>
    <ligand>
        <name>Zn(2+)</name>
        <dbReference type="ChEBI" id="CHEBI:29105"/>
        <label>1</label>
    </ligand>
</feature>
<gene>
    <name evidence="7" type="primary">gloB</name>
    <name evidence="9" type="ORF">SI859A1_02912</name>
</gene>
<dbReference type="AlphaFoldDB" id="Q1YGB4"/>